<evidence type="ECO:0000259" key="1">
    <source>
        <dbReference type="Pfam" id="PF18885"/>
    </source>
</evidence>
<accession>A0AAF0ZBA1</accession>
<dbReference type="PANTHER" id="PTHR40274:SF3">
    <property type="entry name" value="VIRGINIAMYCIN B LYASE"/>
    <property type="match status" value="1"/>
</dbReference>
<gene>
    <name evidence="2" type="ORF">SAY89_00510</name>
</gene>
<dbReference type="InterPro" id="IPR011042">
    <property type="entry name" value="6-blade_b-propeller_TolB-like"/>
</dbReference>
<sequence length="772" mass="84256">MTTLNGQVIANGEGIRFGQVLVYKSDLKEANLVGQTTTNASGSFQFNLDNFSEDDLFYIVASESNAEDSEVILINAIGNVNPNSDSQNVTINERTTIASTYALAQFISDEGFIFGPSPGLDNAFSIVPNIANIETGEAGVIIANEDNEEALLIFNTLVNTLSASIATEQNRNTLFDITTLPDGDRPESTFEALFNLAEELNQTLSEANARSFFRLAESASNPLPMLEEFRTTLPIPLHYTAGGMYAVGRMAFDSQGNAWIANNWDYQSFLNGEGDPEGICCAARIPASQITVLNPAGEPILGSPIIDSPIPDTSLVNGVGYGVAVGADDKAWFANYGNGSIVRFTPDFENNTANLDLWSSAGIQENDNPQGIAIDQEGNLWIPNSGGFADLDDLGSVTVYPQGNPSQAVTFTNNDVIGKPFNITIDNEGLAWVTNDQAGNSSVTILDYEDGEIKLIDNIPTNAPPTSPPFPHTFGTPRTVAFDTEGNAWVTNWTTSSLTFIDKETKETQEFPLGLENFGLWGLSVDSENQVWAGGFDNFSLVLLNRENSRNSTVFESEALQHITAVQVDPSGNIWLANNWTRESSVSDPENIVGGDGVVQFVGLADPVEPPLIGTPVDPADKPENLLTTTFNRFQNSDRPGTYLYANETESEVIRRDFTNFVEEGFAFKASSTENDTLIRLNRFQNTDVPGTYLYASEEESISIRENNPNFVEEGIAFYAYDADANMATDFYRFQNTQQPGTYIYVTETEKNNILENFPQFTLEGVAFEALT</sequence>
<dbReference type="RefSeq" id="WP_320001615.1">
    <property type="nucleotide sequence ID" value="NZ_CP138348.1"/>
</dbReference>
<dbReference type="PANTHER" id="PTHR40274">
    <property type="entry name" value="VIRGINIAMYCIN B LYASE"/>
    <property type="match status" value="1"/>
</dbReference>
<dbReference type="SUPFAM" id="SSF50956">
    <property type="entry name" value="Thermostable phytase (3-phytase)"/>
    <property type="match status" value="1"/>
</dbReference>
<reference evidence="2" key="1">
    <citation type="submission" date="2023-11" db="EMBL/GenBank/DDBJ databases">
        <title>Genome sequence of Cyanobacterium aponinum BCRC AL20115.</title>
        <authorList>
            <person name="Chang H.-Y."/>
            <person name="Lin K.-M."/>
            <person name="Hsueh H.-T."/>
            <person name="Chu H.-A."/>
            <person name="Kuo C.-H."/>
        </authorList>
    </citation>
    <scope>NUCLEOTIDE SEQUENCE</scope>
    <source>
        <strain evidence="2">AL20115</strain>
    </source>
</reference>
<name>A0AAF0ZBA1_9CHRO</name>
<protein>
    <recommendedName>
        <fullName evidence="1">DUF5648 domain-containing protein</fullName>
    </recommendedName>
</protein>
<dbReference type="InterPro" id="IPR051344">
    <property type="entry name" value="Vgb"/>
</dbReference>
<dbReference type="InterPro" id="IPR043708">
    <property type="entry name" value="DUF5648"/>
</dbReference>
<proteinExistence type="predicted"/>
<feature type="domain" description="DUF5648" evidence="1">
    <location>
        <begin position="644"/>
        <end position="770"/>
    </location>
</feature>
<evidence type="ECO:0000313" key="2">
    <source>
        <dbReference type="EMBL" id="WPF88788.1"/>
    </source>
</evidence>
<dbReference type="Pfam" id="PF18885">
    <property type="entry name" value="DUF5648"/>
    <property type="match status" value="1"/>
</dbReference>
<dbReference type="SUPFAM" id="SSF63829">
    <property type="entry name" value="Calcium-dependent phosphotriesterase"/>
    <property type="match status" value="1"/>
</dbReference>
<dbReference type="Gene3D" id="2.120.10.30">
    <property type="entry name" value="TolB, C-terminal domain"/>
    <property type="match status" value="1"/>
</dbReference>
<dbReference type="EMBL" id="CP138348">
    <property type="protein sequence ID" value="WPF88788.1"/>
    <property type="molecule type" value="Genomic_DNA"/>
</dbReference>
<dbReference type="AlphaFoldDB" id="A0AAF0ZBA1"/>
<organism evidence="2">
    <name type="scientific">Cyanobacterium aponinum AL20115</name>
    <dbReference type="NCBI Taxonomy" id="3090662"/>
    <lineage>
        <taxon>Bacteria</taxon>
        <taxon>Bacillati</taxon>
        <taxon>Cyanobacteriota</taxon>
        <taxon>Cyanophyceae</taxon>
        <taxon>Oscillatoriophycideae</taxon>
        <taxon>Chroococcales</taxon>
        <taxon>Geminocystaceae</taxon>
        <taxon>Cyanobacterium</taxon>
    </lineage>
</organism>